<feature type="region of interest" description="Disordered" evidence="1">
    <location>
        <begin position="105"/>
        <end position="126"/>
    </location>
</feature>
<keyword evidence="3" id="KW-1185">Reference proteome</keyword>
<accession>A0A2I0AN08</accession>
<proteinExistence type="predicted"/>
<evidence type="ECO:0000313" key="3">
    <source>
        <dbReference type="Proteomes" id="UP000236161"/>
    </source>
</evidence>
<dbReference type="Pfam" id="PF14009">
    <property type="entry name" value="PADRE"/>
    <property type="match status" value="1"/>
</dbReference>
<reference evidence="2 3" key="1">
    <citation type="journal article" date="2017" name="Nature">
        <title>The Apostasia genome and the evolution of orchids.</title>
        <authorList>
            <person name="Zhang G.Q."/>
            <person name="Liu K.W."/>
            <person name="Li Z."/>
            <person name="Lohaus R."/>
            <person name="Hsiao Y.Y."/>
            <person name="Niu S.C."/>
            <person name="Wang J.Y."/>
            <person name="Lin Y.C."/>
            <person name="Xu Q."/>
            <person name="Chen L.J."/>
            <person name="Yoshida K."/>
            <person name="Fujiwara S."/>
            <person name="Wang Z.W."/>
            <person name="Zhang Y.Q."/>
            <person name="Mitsuda N."/>
            <person name="Wang M."/>
            <person name="Liu G.H."/>
            <person name="Pecoraro L."/>
            <person name="Huang H.X."/>
            <person name="Xiao X.J."/>
            <person name="Lin M."/>
            <person name="Wu X.Y."/>
            <person name="Wu W.L."/>
            <person name="Chen Y.Y."/>
            <person name="Chang S.B."/>
            <person name="Sakamoto S."/>
            <person name="Ohme-Takagi M."/>
            <person name="Yagi M."/>
            <person name="Zeng S.J."/>
            <person name="Shen C.Y."/>
            <person name="Yeh C.M."/>
            <person name="Luo Y.B."/>
            <person name="Tsai W.C."/>
            <person name="Van de Peer Y."/>
            <person name="Liu Z.J."/>
        </authorList>
    </citation>
    <scope>NUCLEOTIDE SEQUENCE [LARGE SCALE GENOMIC DNA]</scope>
    <source>
        <strain evidence="3">cv. Shenzhen</strain>
        <tissue evidence="2">Stem</tissue>
    </source>
</reference>
<dbReference type="OrthoDB" id="1922322at2759"/>
<dbReference type="PANTHER" id="PTHR33052">
    <property type="entry name" value="DUF4228 DOMAIN PROTEIN-RELATED"/>
    <property type="match status" value="1"/>
</dbReference>
<protein>
    <recommendedName>
        <fullName evidence="4">DUF4228 domain-containing protein</fullName>
    </recommendedName>
</protein>
<name>A0A2I0AN08_9ASPA</name>
<feature type="compositionally biased region" description="Low complexity" evidence="1">
    <location>
        <begin position="116"/>
        <end position="125"/>
    </location>
</feature>
<dbReference type="AlphaFoldDB" id="A0A2I0AN08"/>
<evidence type="ECO:0000256" key="1">
    <source>
        <dbReference type="SAM" id="MobiDB-lite"/>
    </source>
</evidence>
<dbReference type="InterPro" id="IPR025322">
    <property type="entry name" value="PADRE_dom"/>
</dbReference>
<sequence>MGNYISCTLTTVAAGAHRQLTKVILPGGDVRHISSATAAAELMLDHPGNFLVHSRSMLIGRRLFALSADEELELGALYAMFPMDRLGTAAAPADMARLLLAAGKESRPTPAPPEAPTSEAEGAPGSCRFELDEMGGALIQEFRFKKSMCRSRRPVLETITEETVC</sequence>
<organism evidence="2 3">
    <name type="scientific">Apostasia shenzhenica</name>
    <dbReference type="NCBI Taxonomy" id="1088818"/>
    <lineage>
        <taxon>Eukaryota</taxon>
        <taxon>Viridiplantae</taxon>
        <taxon>Streptophyta</taxon>
        <taxon>Embryophyta</taxon>
        <taxon>Tracheophyta</taxon>
        <taxon>Spermatophyta</taxon>
        <taxon>Magnoliopsida</taxon>
        <taxon>Liliopsida</taxon>
        <taxon>Asparagales</taxon>
        <taxon>Orchidaceae</taxon>
        <taxon>Apostasioideae</taxon>
        <taxon>Apostasia</taxon>
    </lineage>
</organism>
<dbReference type="EMBL" id="KZ451969">
    <property type="protein sequence ID" value="PKA56958.1"/>
    <property type="molecule type" value="Genomic_DNA"/>
</dbReference>
<gene>
    <name evidence="2" type="ORF">AXF42_Ash002262</name>
</gene>
<evidence type="ECO:0000313" key="2">
    <source>
        <dbReference type="EMBL" id="PKA56958.1"/>
    </source>
</evidence>
<dbReference type="Proteomes" id="UP000236161">
    <property type="component" value="Unassembled WGS sequence"/>
</dbReference>
<evidence type="ECO:0008006" key="4">
    <source>
        <dbReference type="Google" id="ProtNLM"/>
    </source>
</evidence>
<dbReference type="STRING" id="1088818.A0A2I0AN08"/>